<evidence type="ECO:0000256" key="5">
    <source>
        <dbReference type="ARBA" id="ARBA00022516"/>
    </source>
</evidence>
<evidence type="ECO:0000259" key="14">
    <source>
        <dbReference type="PROSITE" id="PS52004"/>
    </source>
</evidence>
<name>E1WY15_HALMS</name>
<reference evidence="16" key="1">
    <citation type="journal article" date="2013" name="ISME J.">
        <title>A small predatory core genome in the divergent marine Bacteriovorax marinus SJ and the terrestrial Bdellovibrio bacteriovorus.</title>
        <authorList>
            <person name="Crossman L.C."/>
            <person name="Chen H."/>
            <person name="Cerdeno-Tarraga A.M."/>
            <person name="Brooks K."/>
            <person name="Quail M.A."/>
            <person name="Pineiro S.A."/>
            <person name="Hobley L."/>
            <person name="Sockett R.E."/>
            <person name="Bentley S.D."/>
            <person name="Parkhill J."/>
            <person name="Williams H.N."/>
            <person name="Stine O.C."/>
        </authorList>
    </citation>
    <scope>NUCLEOTIDE SEQUENCE [LARGE SCALE GENOMIC DNA]</scope>
    <source>
        <strain evidence="16">ATCC BAA-682 / DSM 15412 / SJ</strain>
    </source>
</reference>
<evidence type="ECO:0000256" key="7">
    <source>
        <dbReference type="ARBA" id="ARBA00022832"/>
    </source>
</evidence>
<dbReference type="PANTHER" id="PTHR11712:SF336">
    <property type="entry name" value="3-OXOACYL-[ACYL-CARRIER-PROTEIN] SYNTHASE, MITOCHONDRIAL"/>
    <property type="match status" value="1"/>
</dbReference>
<dbReference type="CDD" id="cd00834">
    <property type="entry name" value="KAS_I_II"/>
    <property type="match status" value="1"/>
</dbReference>
<evidence type="ECO:0000313" key="16">
    <source>
        <dbReference type="Proteomes" id="UP000008963"/>
    </source>
</evidence>
<dbReference type="GO" id="GO:0004315">
    <property type="term" value="F:3-oxoacyl-[acyl-carrier-protein] synthase activity"/>
    <property type="evidence" value="ECO:0007669"/>
    <property type="project" value="UniProtKB-UniRule"/>
</dbReference>
<dbReference type="Pfam" id="PF02801">
    <property type="entry name" value="Ketoacyl-synt_C"/>
    <property type="match status" value="1"/>
</dbReference>
<evidence type="ECO:0000313" key="15">
    <source>
        <dbReference type="EMBL" id="CBW27570.1"/>
    </source>
</evidence>
<comment type="similarity">
    <text evidence="2 11 13">Belongs to the thiolase-like superfamily. Beta-ketoacyl-ACP synthases family.</text>
</comment>
<evidence type="ECO:0000256" key="3">
    <source>
        <dbReference type="ARBA" id="ARBA00012356"/>
    </source>
</evidence>
<dbReference type="Gene3D" id="3.40.47.10">
    <property type="match status" value="1"/>
</dbReference>
<dbReference type="RefSeq" id="WP_014245344.1">
    <property type="nucleotide sequence ID" value="NC_016620.1"/>
</dbReference>
<evidence type="ECO:0000256" key="6">
    <source>
        <dbReference type="ARBA" id="ARBA00022679"/>
    </source>
</evidence>
<proteinExistence type="inferred from homology"/>
<evidence type="ECO:0000256" key="1">
    <source>
        <dbReference type="ARBA" id="ARBA00005194"/>
    </source>
</evidence>
<dbReference type="PROSITE" id="PS00606">
    <property type="entry name" value="KS3_1"/>
    <property type="match status" value="1"/>
</dbReference>
<keyword evidence="7" id="KW-0276">Fatty acid metabolism</keyword>
<keyword evidence="6 11" id="KW-0808">Transferase</keyword>
<comment type="pathway">
    <text evidence="1 11">Lipid metabolism; fatty acid biosynthesis.</text>
</comment>
<dbReference type="EMBL" id="FQ312005">
    <property type="protein sequence ID" value="CBW27570.1"/>
    <property type="molecule type" value="Genomic_DNA"/>
</dbReference>
<dbReference type="PROSITE" id="PS52004">
    <property type="entry name" value="KS3_2"/>
    <property type="match status" value="1"/>
</dbReference>
<dbReference type="GO" id="GO:0005829">
    <property type="term" value="C:cytosol"/>
    <property type="evidence" value="ECO:0007669"/>
    <property type="project" value="TreeGrafter"/>
</dbReference>
<dbReference type="InterPro" id="IPR014030">
    <property type="entry name" value="Ketoacyl_synth_N"/>
</dbReference>
<dbReference type="SUPFAM" id="SSF53901">
    <property type="entry name" value="Thiolase-like"/>
    <property type="match status" value="2"/>
</dbReference>
<dbReference type="SMART" id="SM00825">
    <property type="entry name" value="PKS_KS"/>
    <property type="match status" value="1"/>
</dbReference>
<dbReference type="STRING" id="862908.BMS_2794"/>
<evidence type="ECO:0000256" key="11">
    <source>
        <dbReference type="PIRNR" id="PIRNR000447"/>
    </source>
</evidence>
<dbReference type="AlphaFoldDB" id="E1WY15"/>
<dbReference type="Pfam" id="PF00109">
    <property type="entry name" value="ketoacyl-synt"/>
    <property type="match status" value="1"/>
</dbReference>
<evidence type="ECO:0000256" key="13">
    <source>
        <dbReference type="RuleBase" id="RU003694"/>
    </source>
</evidence>
<dbReference type="OrthoDB" id="5288344at2"/>
<dbReference type="NCBIfam" id="NF005589">
    <property type="entry name" value="PRK07314.1"/>
    <property type="match status" value="1"/>
</dbReference>
<dbReference type="PANTHER" id="PTHR11712">
    <property type="entry name" value="POLYKETIDE SYNTHASE-RELATED"/>
    <property type="match status" value="1"/>
</dbReference>
<dbReference type="InterPro" id="IPR017568">
    <property type="entry name" value="3-oxoacyl-ACP_synth-2"/>
</dbReference>
<protein>
    <recommendedName>
        <fullName evidence="4 11">3-oxoacyl-[acyl-carrier-protein] synthase 2</fullName>
        <ecNumber evidence="3 11">2.3.1.179</ecNumber>
    </recommendedName>
</protein>
<dbReference type="InterPro" id="IPR000794">
    <property type="entry name" value="Beta-ketoacyl_synthase"/>
</dbReference>
<keyword evidence="8" id="KW-0443">Lipid metabolism</keyword>
<evidence type="ECO:0000256" key="8">
    <source>
        <dbReference type="ARBA" id="ARBA00023098"/>
    </source>
</evidence>
<keyword evidence="10 11" id="KW-0012">Acyltransferase</keyword>
<keyword evidence="5 11" id="KW-0444">Lipid biosynthesis</keyword>
<dbReference type="InterPro" id="IPR020841">
    <property type="entry name" value="PKS_Beta-ketoAc_synthase_dom"/>
</dbReference>
<dbReference type="InterPro" id="IPR016039">
    <property type="entry name" value="Thiolase-like"/>
</dbReference>
<evidence type="ECO:0000256" key="2">
    <source>
        <dbReference type="ARBA" id="ARBA00008467"/>
    </source>
</evidence>
<dbReference type="InterPro" id="IPR018201">
    <property type="entry name" value="Ketoacyl_synth_AS"/>
</dbReference>
<dbReference type="Proteomes" id="UP000008963">
    <property type="component" value="Chromosome"/>
</dbReference>
<dbReference type="UniPathway" id="UPA00094"/>
<dbReference type="HOGENOM" id="CLU_000022_69_2_7"/>
<dbReference type="eggNOG" id="COG0304">
    <property type="taxonomic scope" value="Bacteria"/>
</dbReference>
<dbReference type="PIRSF" id="PIRSF000447">
    <property type="entry name" value="KAS_II"/>
    <property type="match status" value="1"/>
</dbReference>
<evidence type="ECO:0000256" key="10">
    <source>
        <dbReference type="ARBA" id="ARBA00023315"/>
    </source>
</evidence>
<sequence length="413" mass="43943">MNRVVITGMGAICGLGHSLDEVWGNIIEGKSGISKIENSPIEKLAVQIGGEVKNFEIDPEILDPKEATRYDKFVHFALHSGYEAWKDAGLENHNYAPEKIGSILGVGMGGFPEIERTYETFMAKGPRRISPFFIPGIIPNMATGLLSIKLDLQGVNYTIASACASAAHAISAAAFEIMAGRQDVMITGGAESVLSNLPMGGFISMKALSKSVEEPEKASRPFDVDRNGFVIGEGAGVLVLENYESAKARGAKIYAEVVGHGTSSDAHHITAPHPEGEGAYKCMKMCIESAGVDPAKVGYVNAHGTSTPLGDLGETKAIKKTFGDHAKNMYVSSTKSMIGHLLGAAGGVESIFCAMALHKGILPPTINLDNQDPECDLDYVANQAKNVQVEYALNNSFGFGGTNSSLLLKRYTE</sequence>
<dbReference type="FunFam" id="3.40.47.10:FF:000009">
    <property type="entry name" value="3-oxoacyl-[acyl-carrier-protein] synthase 2"/>
    <property type="match status" value="1"/>
</dbReference>
<feature type="active site" description="For beta-ketoacyl synthase activity" evidence="12">
    <location>
        <position position="163"/>
    </location>
</feature>
<evidence type="ECO:0000256" key="12">
    <source>
        <dbReference type="PIRSR" id="PIRSR000447-1"/>
    </source>
</evidence>
<evidence type="ECO:0000256" key="9">
    <source>
        <dbReference type="ARBA" id="ARBA00023160"/>
    </source>
</evidence>
<organism evidence="15 16">
    <name type="scientific">Halobacteriovorax marinus (strain ATCC BAA-682 / DSM 15412 / SJ)</name>
    <name type="common">Bacteriovorax marinus</name>
    <dbReference type="NCBI Taxonomy" id="862908"/>
    <lineage>
        <taxon>Bacteria</taxon>
        <taxon>Pseudomonadati</taxon>
        <taxon>Bdellovibrionota</taxon>
        <taxon>Bacteriovoracia</taxon>
        <taxon>Bacteriovoracales</taxon>
        <taxon>Halobacteriovoraceae</taxon>
        <taxon>Halobacteriovorax</taxon>
    </lineage>
</organism>
<gene>
    <name evidence="15" type="primary">fabF</name>
    <name evidence="15" type="ordered locus">BMS_2794</name>
</gene>
<comment type="function">
    <text evidence="11">Involved in the type II fatty acid elongation cycle. Catalyzes the elongation of a wide range of acyl-ACP by the addition of two carbons from malonyl-ACP to an acyl acceptor. Can efficiently catalyze the conversion of palmitoleoyl-ACP (cis-hexadec-9-enoyl-ACP) to cis-vaccenoyl-ACP (cis-octadec-11-enoyl-ACP), an essential step in the thermal regulation of fatty acid composition.</text>
</comment>
<comment type="catalytic activity">
    <reaction evidence="11">
        <text>(9Z)-hexadecenoyl-[ACP] + malonyl-[ACP] + H(+) = 3-oxo-(11Z)-octadecenoyl-[ACP] + holo-[ACP] + CO2</text>
        <dbReference type="Rhea" id="RHEA:55040"/>
        <dbReference type="Rhea" id="RHEA-COMP:9623"/>
        <dbReference type="Rhea" id="RHEA-COMP:9685"/>
        <dbReference type="Rhea" id="RHEA-COMP:10800"/>
        <dbReference type="Rhea" id="RHEA-COMP:14074"/>
        <dbReference type="ChEBI" id="CHEBI:15378"/>
        <dbReference type="ChEBI" id="CHEBI:16526"/>
        <dbReference type="ChEBI" id="CHEBI:64479"/>
        <dbReference type="ChEBI" id="CHEBI:78449"/>
        <dbReference type="ChEBI" id="CHEBI:83989"/>
        <dbReference type="ChEBI" id="CHEBI:138538"/>
        <dbReference type="EC" id="2.3.1.179"/>
    </reaction>
</comment>
<keyword evidence="9 11" id="KW-0275">Fatty acid biosynthesis</keyword>
<comment type="catalytic activity">
    <reaction evidence="11">
        <text>a fatty acyl-[ACP] + malonyl-[ACP] + H(+) = a 3-oxoacyl-[ACP] + holo-[ACP] + CO2</text>
        <dbReference type="Rhea" id="RHEA:22836"/>
        <dbReference type="Rhea" id="RHEA-COMP:9623"/>
        <dbReference type="Rhea" id="RHEA-COMP:9685"/>
        <dbReference type="Rhea" id="RHEA-COMP:9916"/>
        <dbReference type="Rhea" id="RHEA-COMP:14125"/>
        <dbReference type="ChEBI" id="CHEBI:15378"/>
        <dbReference type="ChEBI" id="CHEBI:16526"/>
        <dbReference type="ChEBI" id="CHEBI:64479"/>
        <dbReference type="ChEBI" id="CHEBI:78449"/>
        <dbReference type="ChEBI" id="CHEBI:78776"/>
        <dbReference type="ChEBI" id="CHEBI:138651"/>
    </reaction>
</comment>
<keyword evidence="16" id="KW-1185">Reference proteome</keyword>
<dbReference type="NCBIfam" id="TIGR03150">
    <property type="entry name" value="fabF"/>
    <property type="match status" value="1"/>
</dbReference>
<accession>E1WY15</accession>
<dbReference type="KEGG" id="bmx:BMS_2794"/>
<feature type="domain" description="Ketosynthase family 3 (KS3)" evidence="14">
    <location>
        <begin position="1"/>
        <end position="410"/>
    </location>
</feature>
<dbReference type="GO" id="GO:0006633">
    <property type="term" value="P:fatty acid biosynthetic process"/>
    <property type="evidence" value="ECO:0007669"/>
    <property type="project" value="UniProtKB-UniRule"/>
</dbReference>
<dbReference type="InterPro" id="IPR014031">
    <property type="entry name" value="Ketoacyl_synth_C"/>
</dbReference>
<dbReference type="EC" id="2.3.1.179" evidence="3 11"/>
<evidence type="ECO:0000256" key="4">
    <source>
        <dbReference type="ARBA" id="ARBA00014657"/>
    </source>
</evidence>
<dbReference type="PATRIC" id="fig|862908.3.peg.2671"/>